<proteinExistence type="predicted"/>
<organism evidence="1">
    <name type="scientific">uncultured Truepera sp</name>
    <dbReference type="NCBI Taxonomy" id="543023"/>
    <lineage>
        <taxon>Bacteria</taxon>
        <taxon>Thermotogati</taxon>
        <taxon>Deinococcota</taxon>
        <taxon>Deinococci</taxon>
        <taxon>Trueperales</taxon>
        <taxon>Trueperaceae</taxon>
        <taxon>Truepera</taxon>
        <taxon>environmental samples</taxon>
    </lineage>
</organism>
<protein>
    <submittedName>
        <fullName evidence="1">Uncharacterized protein</fullName>
    </submittedName>
</protein>
<evidence type="ECO:0000313" key="1">
    <source>
        <dbReference type="EMBL" id="CAA9553552.1"/>
    </source>
</evidence>
<sequence length="122" mass="14386">DIIFLNESDETFWSYTRSEHSSLYLMFEIKNTKEVEMGHLNQTATYLGDRLGRLGFIVTRNPPEEGQIRKAISIYNDSQPGRKIILFLTDQDLFRMLDGKCRGNNPTRYIQNLYRRFRTTAQ</sequence>
<gene>
    <name evidence="1" type="ORF">AVDCRST_MAG86-21</name>
</gene>
<dbReference type="EMBL" id="CADCWP010000004">
    <property type="protein sequence ID" value="CAA9553552.1"/>
    <property type="molecule type" value="Genomic_DNA"/>
</dbReference>
<dbReference type="AlphaFoldDB" id="A0A6J4UQ51"/>
<accession>A0A6J4UQ51</accession>
<name>A0A6J4UQ51_9DEIN</name>
<feature type="non-terminal residue" evidence="1">
    <location>
        <position position="1"/>
    </location>
</feature>
<reference evidence="1" key="1">
    <citation type="submission" date="2020-02" db="EMBL/GenBank/DDBJ databases">
        <authorList>
            <person name="Meier V. D."/>
        </authorList>
    </citation>
    <scope>NUCLEOTIDE SEQUENCE</scope>
    <source>
        <strain evidence="1">AVDCRST_MAG86</strain>
    </source>
</reference>